<organism evidence="2 3">
    <name type="scientific">Vibrio penaeicida</name>
    <dbReference type="NCBI Taxonomy" id="104609"/>
    <lineage>
        <taxon>Bacteria</taxon>
        <taxon>Pseudomonadati</taxon>
        <taxon>Pseudomonadota</taxon>
        <taxon>Gammaproteobacteria</taxon>
        <taxon>Vibrionales</taxon>
        <taxon>Vibrionaceae</taxon>
        <taxon>Vibrio</taxon>
    </lineage>
</organism>
<dbReference type="RefSeq" id="WP_126609306.1">
    <property type="nucleotide sequence ID" value="NZ_AP025145.1"/>
</dbReference>
<dbReference type="PROSITE" id="PS50234">
    <property type="entry name" value="VWFA"/>
    <property type="match status" value="1"/>
</dbReference>
<proteinExistence type="predicted"/>
<comment type="caution">
    <text evidence="2">The sequence shown here is derived from an EMBL/GenBank/DDBJ whole genome shotgun (WGS) entry which is preliminary data.</text>
</comment>
<evidence type="ECO:0000313" key="3">
    <source>
        <dbReference type="Proteomes" id="UP001156690"/>
    </source>
</evidence>
<dbReference type="SUPFAM" id="SSF53300">
    <property type="entry name" value="vWA-like"/>
    <property type="match status" value="1"/>
</dbReference>
<protein>
    <recommendedName>
        <fullName evidence="1">VWFA domain-containing protein</fullName>
    </recommendedName>
</protein>
<dbReference type="Proteomes" id="UP001156690">
    <property type="component" value="Unassembled WGS sequence"/>
</dbReference>
<sequence length="433" mass="47734">MRSSLQQQRGHAAILFAIALPALFGLFVLATDGAYALQAKARIDNATEVAALALSAKDASNKDSAGAGSGSAVNRKIATDYIGAYMGDRTKVKNLRITRLECEQIPECKAGIKKGEQRYIHFNVRADYDHATFFTSGDPASGFDGKVTVSSAATSQKFEGDAVDIIYAADFSGSMNKGWSGGNKSKVEDLKDIIVEVNEKLKDYNDKNNRKYVNTVGIIPFRSAIKAKIRGTNRYCEMSQLVRKSKRYSWEKLRPHEINYSKTAKQIFVEKGSSNCVHQPNWARDKEVELTTNFSDFNSKLNGFVAHWGTASYQAIIRGAQLLKDGKNARRLIIILSDGADSNIANINNATVHQKLVDLGYCDTIRKELSKGKTKDGRKIKAKIAAIGFAYDAEKNRALKECVGADNLYKAENKAEIKSKILDLITEEIGHLK</sequence>
<dbReference type="EMBL" id="BSNX01000012">
    <property type="protein sequence ID" value="GLQ72175.1"/>
    <property type="molecule type" value="Genomic_DNA"/>
</dbReference>
<name>A0AAV5NNF4_9VIBR</name>
<dbReference type="Gene3D" id="3.40.50.410">
    <property type="entry name" value="von Willebrand factor, type A domain"/>
    <property type="match status" value="1"/>
</dbReference>
<accession>A0AAV5NNF4</accession>
<feature type="domain" description="VWFA" evidence="1">
    <location>
        <begin position="164"/>
        <end position="425"/>
    </location>
</feature>
<dbReference type="AlphaFoldDB" id="A0AAV5NNF4"/>
<keyword evidence="3" id="KW-1185">Reference proteome</keyword>
<evidence type="ECO:0000259" key="1">
    <source>
        <dbReference type="PROSITE" id="PS50234"/>
    </source>
</evidence>
<evidence type="ECO:0000313" key="2">
    <source>
        <dbReference type="EMBL" id="GLQ72175.1"/>
    </source>
</evidence>
<reference evidence="3" key="1">
    <citation type="journal article" date="2019" name="Int. J. Syst. Evol. Microbiol.">
        <title>The Global Catalogue of Microorganisms (GCM) 10K type strain sequencing project: providing services to taxonomists for standard genome sequencing and annotation.</title>
        <authorList>
            <consortium name="The Broad Institute Genomics Platform"/>
            <consortium name="The Broad Institute Genome Sequencing Center for Infectious Disease"/>
            <person name="Wu L."/>
            <person name="Ma J."/>
        </authorList>
    </citation>
    <scope>NUCLEOTIDE SEQUENCE [LARGE SCALE GENOMIC DNA]</scope>
    <source>
        <strain evidence="3">NBRC 15640</strain>
    </source>
</reference>
<gene>
    <name evidence="2" type="primary">tadG2</name>
    <name evidence="2" type="ORF">GCM10007932_15350</name>
</gene>
<dbReference type="InterPro" id="IPR002035">
    <property type="entry name" value="VWF_A"/>
</dbReference>
<dbReference type="InterPro" id="IPR036465">
    <property type="entry name" value="vWFA_dom_sf"/>
</dbReference>